<dbReference type="GO" id="GO:0005524">
    <property type="term" value="F:ATP binding"/>
    <property type="evidence" value="ECO:0007669"/>
    <property type="project" value="UniProtKB-UniRule"/>
</dbReference>
<dbReference type="InterPro" id="IPR027785">
    <property type="entry name" value="UvrD-like_helicase_C"/>
</dbReference>
<dbReference type="GO" id="GO:0009338">
    <property type="term" value="C:exodeoxyribonuclease V complex"/>
    <property type="evidence" value="ECO:0007669"/>
    <property type="project" value="TreeGrafter"/>
</dbReference>
<keyword evidence="3" id="KW-0238">DNA-binding</keyword>
<dbReference type="InterPro" id="IPR010994">
    <property type="entry name" value="RuvA_2-like"/>
</dbReference>
<evidence type="ECO:0000313" key="5">
    <source>
        <dbReference type="EMBL" id="QKE93979.1"/>
    </source>
</evidence>
<keyword evidence="3" id="KW-0413">Isomerase</keyword>
<dbReference type="CDD" id="cd18809">
    <property type="entry name" value="SF1_C_RecD"/>
    <property type="match status" value="1"/>
</dbReference>
<dbReference type="SMART" id="SM00382">
    <property type="entry name" value="AAA"/>
    <property type="match status" value="1"/>
</dbReference>
<comment type="similarity">
    <text evidence="3">Belongs to the RecD family. RecD2 subfamily.</text>
</comment>
<keyword evidence="6" id="KW-1185">Reference proteome</keyword>
<keyword evidence="1 3" id="KW-0547">Nucleotide-binding</keyword>
<dbReference type="Gene3D" id="1.10.10.2220">
    <property type="match status" value="1"/>
</dbReference>
<dbReference type="Pfam" id="PF13245">
    <property type="entry name" value="AAA_19"/>
    <property type="match status" value="1"/>
</dbReference>
<gene>
    <name evidence="3" type="primary">recD2</name>
    <name evidence="5" type="ORF">HN018_27910</name>
</gene>
<protein>
    <recommendedName>
        <fullName evidence="3">ATP-dependent RecD2 DNA helicase</fullName>
        <ecNumber evidence="3">5.6.2.3</ecNumber>
    </recommendedName>
    <alternativeName>
        <fullName evidence="3">DNA 5'-3' helicase subunit RecD2</fullName>
    </alternativeName>
</protein>
<organism evidence="5 6">
    <name type="scientific">Lichenicola cladoniae</name>
    <dbReference type="NCBI Taxonomy" id="1484109"/>
    <lineage>
        <taxon>Bacteria</taxon>
        <taxon>Pseudomonadati</taxon>
        <taxon>Pseudomonadota</taxon>
        <taxon>Alphaproteobacteria</taxon>
        <taxon>Acetobacterales</taxon>
        <taxon>Acetobacteraceae</taxon>
        <taxon>Lichenicola</taxon>
    </lineage>
</organism>
<evidence type="ECO:0000256" key="2">
    <source>
        <dbReference type="ARBA" id="ARBA00022840"/>
    </source>
</evidence>
<evidence type="ECO:0000313" key="6">
    <source>
        <dbReference type="Proteomes" id="UP000500767"/>
    </source>
</evidence>
<name>A0A6M8HZL9_9PROT</name>
<dbReference type="Pfam" id="PF14490">
    <property type="entry name" value="HHH_RecD2"/>
    <property type="match status" value="1"/>
</dbReference>
<sequence>MKQAAGSASTASTPTETLSGLVERVTYHNAENGFCVLRVKARGQRDLVVVVGHAAAVNAGEFISATGWWINDREHGLQFKAATVVTTQPTTLEGIEKYLGSGMIRGIGPVYAKALVKAFGEAVFDLIEQEPARLREVTGIGAKRASRIVAGWADQKAIREIMLFLHANGVGTSRAVRIFKTYGQEAIALITENPYRLARDIRGIGFRTADQVAAKLGIAKDAMIRVRAGLSFGLAEATGQGHCGLPVAELIHSTAELIEVETGLIEMALGLELQDGALIADTVDDAPCVFLAGLYRSEQVIAEQLRLLSADRPPWPMIEVAKAIPWVEGKTGLKLAPSQIEALTLAVRTKVLVITGGPGVGKTTLVNSILKVLGAKGMQVALCAPTGRAAKRLTESTGLDGRTIHRLLEADPKTGGFKRGEEHPLECDLLVVDEASMVDVPLMRALLKALPNRAALLLVGDVDQLPSVGPGQVLADIIGSDAVPVIRLTEVFRQAAQSRIITNAHRINQGQMPELTAPEGSDFFFVEADEPEDAAAKLLAVVSRRIPKRFGLDPVRDVQVLCPMNRGSLGARTLNVALQQVLNPPGDQRVERFGWTFCPGDKVMQVANDYERDVFNGDLGIISAIDMEESTLTVSFEGRAVEYGFGELDELVLAYATTIHKAQGSEYPVVVIPLATQHYAMLARNLLYTGVTRGKRLVVLVGQRKALAMAVRNGNARRRWSKLREWLQGTN</sequence>
<dbReference type="InterPro" id="IPR055446">
    <property type="entry name" value="RecD2_N_OB"/>
</dbReference>
<geneLocation type="plasmid" evidence="5 6">
    <name>unnamed6</name>
</geneLocation>
<feature type="binding site" evidence="3">
    <location>
        <begin position="359"/>
        <end position="363"/>
    </location>
    <ligand>
        <name>ATP</name>
        <dbReference type="ChEBI" id="CHEBI:30616"/>
    </ligand>
</feature>
<dbReference type="AlphaFoldDB" id="A0A6M8HZL9"/>
<dbReference type="PANTHER" id="PTHR43788">
    <property type="entry name" value="DNA2/NAM7 HELICASE FAMILY MEMBER"/>
    <property type="match status" value="1"/>
</dbReference>
<evidence type="ECO:0000259" key="4">
    <source>
        <dbReference type="SMART" id="SM00382"/>
    </source>
</evidence>
<dbReference type="Pfam" id="PF13538">
    <property type="entry name" value="UvrD_C_2"/>
    <property type="match status" value="1"/>
</dbReference>
<dbReference type="GO" id="GO:0017116">
    <property type="term" value="F:single-stranded DNA helicase activity"/>
    <property type="evidence" value="ECO:0007669"/>
    <property type="project" value="TreeGrafter"/>
</dbReference>
<reference evidence="5 6" key="1">
    <citation type="journal article" date="2014" name="World J. Microbiol. Biotechnol.">
        <title>Biodiversity and physiological characteristics of Antarctic and Arctic lichens-associated bacteria.</title>
        <authorList>
            <person name="Lee Y.M."/>
            <person name="Kim E.H."/>
            <person name="Lee H.K."/>
            <person name="Hong S.G."/>
        </authorList>
    </citation>
    <scope>NUCLEOTIDE SEQUENCE [LARGE SCALE GENOMIC DNA]</scope>
    <source>
        <strain evidence="5 6">PAMC 26569</strain>
        <plasmid evidence="5">unnamed6</plasmid>
    </source>
</reference>
<dbReference type="Gene3D" id="3.40.50.300">
    <property type="entry name" value="P-loop containing nucleotide triphosphate hydrolases"/>
    <property type="match status" value="2"/>
</dbReference>
<keyword evidence="3 5" id="KW-0347">Helicase</keyword>
<dbReference type="InterPro" id="IPR003593">
    <property type="entry name" value="AAA+_ATPase"/>
</dbReference>
<keyword evidence="2 3" id="KW-0067">ATP-binding</keyword>
<dbReference type="HAMAP" id="MF_01488">
    <property type="entry name" value="RecD2"/>
    <property type="match status" value="1"/>
</dbReference>
<dbReference type="Proteomes" id="UP000500767">
    <property type="component" value="Plasmid unnamed6"/>
</dbReference>
<dbReference type="GO" id="GO:0016787">
    <property type="term" value="F:hydrolase activity"/>
    <property type="evidence" value="ECO:0007669"/>
    <property type="project" value="UniProtKB-KW"/>
</dbReference>
<dbReference type="EMBL" id="CP053713">
    <property type="protein sequence ID" value="QKE93979.1"/>
    <property type="molecule type" value="Genomic_DNA"/>
</dbReference>
<dbReference type="PANTHER" id="PTHR43788:SF6">
    <property type="entry name" value="DNA HELICASE B"/>
    <property type="match status" value="1"/>
</dbReference>
<dbReference type="SUPFAM" id="SSF47781">
    <property type="entry name" value="RuvA domain 2-like"/>
    <property type="match status" value="1"/>
</dbReference>
<dbReference type="Pfam" id="PF23139">
    <property type="entry name" value="OB_YrrC"/>
    <property type="match status" value="1"/>
</dbReference>
<dbReference type="EC" id="5.6.2.3" evidence="3"/>
<dbReference type="InterPro" id="IPR050534">
    <property type="entry name" value="Coronavir_polyprotein_1ab"/>
</dbReference>
<keyword evidence="5" id="KW-0614">Plasmid</keyword>
<dbReference type="SUPFAM" id="SSF52540">
    <property type="entry name" value="P-loop containing nucleoside triphosphate hydrolases"/>
    <property type="match status" value="2"/>
</dbReference>
<dbReference type="InterPro" id="IPR027417">
    <property type="entry name" value="P-loop_NTPase"/>
</dbReference>
<dbReference type="InterPro" id="IPR041451">
    <property type="entry name" value="RecD2_SH13"/>
</dbReference>
<dbReference type="InterPro" id="IPR029493">
    <property type="entry name" value="RecD2-like_HHH"/>
</dbReference>
<dbReference type="GO" id="GO:0043139">
    <property type="term" value="F:5'-3' DNA helicase activity"/>
    <property type="evidence" value="ECO:0007669"/>
    <property type="project" value="UniProtKB-UniRule"/>
</dbReference>
<dbReference type="NCBIfam" id="TIGR01448">
    <property type="entry name" value="recD_rel"/>
    <property type="match status" value="1"/>
</dbReference>
<evidence type="ECO:0000256" key="3">
    <source>
        <dbReference type="HAMAP-Rule" id="MF_01488"/>
    </source>
</evidence>
<dbReference type="Gene3D" id="2.30.30.940">
    <property type="match status" value="1"/>
</dbReference>
<proteinExistence type="inferred from homology"/>
<comment type="catalytic activity">
    <reaction evidence="3">
        <text>ATP + H2O = ADP + phosphate + H(+)</text>
        <dbReference type="Rhea" id="RHEA:13065"/>
        <dbReference type="ChEBI" id="CHEBI:15377"/>
        <dbReference type="ChEBI" id="CHEBI:15378"/>
        <dbReference type="ChEBI" id="CHEBI:30616"/>
        <dbReference type="ChEBI" id="CHEBI:43474"/>
        <dbReference type="ChEBI" id="CHEBI:456216"/>
        <dbReference type="EC" id="5.6.2.3"/>
    </reaction>
</comment>
<feature type="domain" description="AAA+ ATPase" evidence="4">
    <location>
        <begin position="348"/>
        <end position="556"/>
    </location>
</feature>
<dbReference type="CDD" id="cd17933">
    <property type="entry name" value="DEXSc_RecD-like"/>
    <property type="match status" value="1"/>
</dbReference>
<keyword evidence="3" id="KW-0378">Hydrolase</keyword>
<dbReference type="Pfam" id="PF14520">
    <property type="entry name" value="HHH_5"/>
    <property type="match status" value="1"/>
</dbReference>
<dbReference type="GO" id="GO:0006310">
    <property type="term" value="P:DNA recombination"/>
    <property type="evidence" value="ECO:0007669"/>
    <property type="project" value="InterPro"/>
</dbReference>
<dbReference type="KEGG" id="lck:HN018_27910"/>
<dbReference type="InterPro" id="IPR006345">
    <property type="entry name" value="RecD2"/>
</dbReference>
<evidence type="ECO:0000256" key="1">
    <source>
        <dbReference type="ARBA" id="ARBA00022741"/>
    </source>
</evidence>
<dbReference type="Pfam" id="PF18335">
    <property type="entry name" value="SH3_13"/>
    <property type="match status" value="1"/>
</dbReference>
<dbReference type="Gene3D" id="1.10.150.20">
    <property type="entry name" value="5' to 3' exonuclease, C-terminal subdomain"/>
    <property type="match status" value="1"/>
</dbReference>
<comment type="function">
    <text evidence="3">DNA-dependent ATPase and ATP-dependent 5'-3' DNA helicase. Has no activity on blunt DNA or DNA with 3'-overhangs, requires at least 10 bases of 5'-ssDNA for helicase activity.</text>
</comment>
<dbReference type="GO" id="GO:0003677">
    <property type="term" value="F:DNA binding"/>
    <property type="evidence" value="ECO:0007669"/>
    <property type="project" value="UniProtKB-UniRule"/>
</dbReference>
<accession>A0A6M8HZL9</accession>